<evidence type="ECO:0000313" key="7">
    <source>
        <dbReference type="Proteomes" id="UP000002219"/>
    </source>
</evidence>
<evidence type="ECO:0000256" key="4">
    <source>
        <dbReference type="SAM" id="MobiDB-lite"/>
    </source>
</evidence>
<proteinExistence type="inferred from homology"/>
<organism evidence="6 7">
    <name type="scientific">Nocardiopsis dassonvillei (strain ATCC 23218 / DSM 43111 / CIP 107115 / JCM 7437 / KCTC 9190 / NBRC 14626 / NCTC 10488 / NRRL B-5397 / IMRU 509)</name>
    <name type="common">Actinomadura dassonvillei</name>
    <dbReference type="NCBI Taxonomy" id="446468"/>
    <lineage>
        <taxon>Bacteria</taxon>
        <taxon>Bacillati</taxon>
        <taxon>Actinomycetota</taxon>
        <taxon>Actinomycetes</taxon>
        <taxon>Streptosporangiales</taxon>
        <taxon>Nocardiopsidaceae</taxon>
        <taxon>Nocardiopsis</taxon>
    </lineage>
</organism>
<dbReference type="InterPro" id="IPR003395">
    <property type="entry name" value="RecF/RecN/SMC_N"/>
</dbReference>
<comment type="similarity">
    <text evidence="1">Belongs to the SMC family. SbcC subfamily.</text>
</comment>
<dbReference type="Gene3D" id="3.40.50.300">
    <property type="entry name" value="P-loop containing nucleotide triphosphate hydrolases"/>
    <property type="match status" value="2"/>
</dbReference>
<feature type="region of interest" description="Disordered" evidence="4">
    <location>
        <begin position="141"/>
        <end position="165"/>
    </location>
</feature>
<sequence>MSHSSAAGTVHELLRERVADSALSSQAQRLLWEAFTEIASEPEHGSMEPAFLSSVKVTGFRGIGGEAELNLPPGPGLTMVFGANGSGKSSFAEGIEAAVTGDNARWHTAKSNVWSGSWRNVHTSKPSRIDVEFSTADGGGSHTLTRTWHGQNASDSSAKVSAPDGAQRPLEELGWKRALQLYRPFLPYAELGTAFTGARSEAHDRIADILGLEELTEADGRLRQLVSGKEAAAKRVREECVSLRTELEAMDDPRAQAAADALDGRSPDLAALREILENQRVLDETGLERARRISLLQTPDASAITSAARELRRAAEETARVSGTSAAAAQRRADLLESVLGLHIDHPQEHTCPVCGTADQITEGWARKAKQEIDTLREEGERARAAQQRCVSAVRSAQALPQNAPVWLPEALNAPWTAWTDCRRISDPQALAEALERTGSDLATASGPVIERAKSELAEADSAWLRVAGDLAAWVTRAEEVERARPVVREAKKAREWLKSAHGDLRSARLAPFADRTQAIWGELRQESSVSLNSIELMGTNTTRHLALDVSVDDKAAQALGVMSQGELNSLALALFLPRACSEESPYRFIVLDDPVQSMDADKVAGFARVLQDYAASRQVIVFTHDMRLVDAVRWLRIPATVMNVDRGSSSQVRCRPCTSPVEQALEDASVIVHDRHAGPWAADIVPGQCRIALEAAFKGAAVGKLTGQGQSWSDAQERVTKATKLTDLASLALFGTARRAARDVYARLGELFGQWAADTVSACNRGSHAPGTVSMDPQELIEQTRRLAQRIGGWR</sequence>
<dbReference type="HOGENOM" id="CLU_348453_0_0_11"/>
<dbReference type="PANTHER" id="PTHR32114:SF2">
    <property type="entry name" value="ABC TRANSPORTER ABCH.3"/>
    <property type="match status" value="1"/>
</dbReference>
<evidence type="ECO:0000313" key="6">
    <source>
        <dbReference type="EMBL" id="ADH68492.1"/>
    </source>
</evidence>
<dbReference type="PANTHER" id="PTHR32114">
    <property type="entry name" value="ABC TRANSPORTER ABCH.3"/>
    <property type="match status" value="1"/>
</dbReference>
<dbReference type="EMBL" id="CP002040">
    <property type="protein sequence ID" value="ADH68492.1"/>
    <property type="molecule type" value="Genomic_DNA"/>
</dbReference>
<evidence type="ECO:0000256" key="1">
    <source>
        <dbReference type="ARBA" id="ARBA00006930"/>
    </source>
</evidence>
<evidence type="ECO:0000256" key="3">
    <source>
        <dbReference type="ARBA" id="ARBA00013368"/>
    </source>
</evidence>
<evidence type="ECO:0000259" key="5">
    <source>
        <dbReference type="Pfam" id="PF02463"/>
    </source>
</evidence>
<keyword evidence="7" id="KW-1185">Reference proteome</keyword>
<dbReference type="eggNOG" id="COG1196">
    <property type="taxonomic scope" value="Bacteria"/>
</dbReference>
<name>D7B1R6_NOCDD</name>
<reference evidence="6 7" key="1">
    <citation type="journal article" date="2010" name="Stand. Genomic Sci.">
        <title>Complete genome sequence of Nocardiopsis dassonvillei type strain (IMRU 509).</title>
        <authorList>
            <person name="Sun H."/>
            <person name="Lapidus A."/>
            <person name="Nolan M."/>
            <person name="Lucas S."/>
            <person name="Del Rio T.G."/>
            <person name="Tice H."/>
            <person name="Cheng J.F."/>
            <person name="Tapia R."/>
            <person name="Han C."/>
            <person name="Goodwin L."/>
            <person name="Pitluck S."/>
            <person name="Pagani I."/>
            <person name="Ivanova N."/>
            <person name="Mavromatis K."/>
            <person name="Mikhailova N."/>
            <person name="Pati A."/>
            <person name="Chen A."/>
            <person name="Palaniappan K."/>
            <person name="Land M."/>
            <person name="Hauser L."/>
            <person name="Chang Y.J."/>
            <person name="Jeffries C.D."/>
            <person name="Djao O.D."/>
            <person name="Rohde M."/>
            <person name="Sikorski J."/>
            <person name="Goker M."/>
            <person name="Woyke T."/>
            <person name="Bristow J."/>
            <person name="Eisen J.A."/>
            <person name="Markowitz V."/>
            <person name="Hugenholtz P."/>
            <person name="Kyrpides N.C."/>
            <person name="Klenk H.P."/>
        </authorList>
    </citation>
    <scope>NUCLEOTIDE SEQUENCE [LARGE SCALE GENOMIC DNA]</scope>
    <source>
        <strain evidence="7">ATCC 23218 / DSM 43111 / CIP 107115 / JCM 7437 / KCTC 9190 / NBRC 14626 / NCTC 10488 / NRRL B-5397 / IMRU 509</strain>
    </source>
</reference>
<accession>D7B1R6</accession>
<comment type="subunit">
    <text evidence="2">Heterodimer of SbcC and SbcD.</text>
</comment>
<evidence type="ECO:0000256" key="2">
    <source>
        <dbReference type="ARBA" id="ARBA00011322"/>
    </source>
</evidence>
<dbReference type="SUPFAM" id="SSF52540">
    <property type="entry name" value="P-loop containing nucleoside triphosphate hydrolases"/>
    <property type="match status" value="1"/>
</dbReference>
<dbReference type="CDD" id="cd00267">
    <property type="entry name" value="ABC_ATPase"/>
    <property type="match status" value="1"/>
</dbReference>
<dbReference type="Proteomes" id="UP000002219">
    <property type="component" value="Chromosome 1"/>
</dbReference>
<feature type="domain" description="RecF/RecN/SMC N-terminal" evidence="5">
    <location>
        <begin position="52"/>
        <end position="632"/>
    </location>
</feature>
<dbReference type="KEGG" id="nda:Ndas_3083"/>
<dbReference type="InterPro" id="IPR027417">
    <property type="entry name" value="P-loop_NTPase"/>
</dbReference>
<dbReference type="Pfam" id="PF02463">
    <property type="entry name" value="SMC_N"/>
    <property type="match status" value="1"/>
</dbReference>
<dbReference type="AlphaFoldDB" id="D7B1R6"/>
<protein>
    <recommendedName>
        <fullName evidence="3">Nuclease SbcCD subunit C</fullName>
    </recommendedName>
</protein>
<gene>
    <name evidence="6" type="ordered locus">Ndas_3083</name>
</gene>
<feature type="compositionally biased region" description="Polar residues" evidence="4">
    <location>
        <begin position="142"/>
        <end position="159"/>
    </location>
</feature>
<dbReference type="STRING" id="446468.Ndas_3083"/>